<keyword evidence="3" id="KW-0547">Nucleotide-binding</keyword>
<evidence type="ECO:0000259" key="9">
    <source>
        <dbReference type="PROSITE" id="PS50929"/>
    </source>
</evidence>
<dbReference type="PROSITE" id="PS50893">
    <property type="entry name" value="ABC_TRANSPORTER_2"/>
    <property type="match status" value="1"/>
</dbReference>
<evidence type="ECO:0000313" key="11">
    <source>
        <dbReference type="Proteomes" id="UP000523821"/>
    </source>
</evidence>
<dbReference type="SUPFAM" id="SSF90123">
    <property type="entry name" value="ABC transporter transmembrane region"/>
    <property type="match status" value="1"/>
</dbReference>
<dbReference type="NCBIfam" id="TIGR02868">
    <property type="entry name" value="CydC"/>
    <property type="match status" value="1"/>
</dbReference>
<feature type="transmembrane region" description="Helical" evidence="7">
    <location>
        <begin position="42"/>
        <end position="62"/>
    </location>
</feature>
<dbReference type="GO" id="GO:0016887">
    <property type="term" value="F:ATP hydrolysis activity"/>
    <property type="evidence" value="ECO:0007669"/>
    <property type="project" value="InterPro"/>
</dbReference>
<dbReference type="AlphaFoldDB" id="A0A7W9FJ74"/>
<dbReference type="GO" id="GO:0140359">
    <property type="term" value="F:ABC-type transporter activity"/>
    <property type="evidence" value="ECO:0007669"/>
    <property type="project" value="InterPro"/>
</dbReference>
<reference evidence="10 11" key="1">
    <citation type="submission" date="2020-08" db="EMBL/GenBank/DDBJ databases">
        <title>Genomic Encyclopedia of Type Strains, Phase IV (KMG-IV): sequencing the most valuable type-strain genomes for metagenomic binning, comparative biology and taxonomic classification.</title>
        <authorList>
            <person name="Goeker M."/>
        </authorList>
    </citation>
    <scope>NUCLEOTIDE SEQUENCE [LARGE SCALE GENOMIC DNA]</scope>
    <source>
        <strain evidence="10 11">DSM 16268</strain>
    </source>
</reference>
<keyword evidence="6 7" id="KW-0472">Membrane</keyword>
<dbReference type="GO" id="GO:0034775">
    <property type="term" value="P:glutathione transmembrane transport"/>
    <property type="evidence" value="ECO:0007669"/>
    <property type="project" value="InterPro"/>
</dbReference>
<dbReference type="InterPro" id="IPR036640">
    <property type="entry name" value="ABC1_TM_sf"/>
</dbReference>
<dbReference type="PROSITE" id="PS50929">
    <property type="entry name" value="ABC_TM1F"/>
    <property type="match status" value="1"/>
</dbReference>
<evidence type="ECO:0000259" key="8">
    <source>
        <dbReference type="PROSITE" id="PS50893"/>
    </source>
</evidence>
<dbReference type="InterPro" id="IPR011527">
    <property type="entry name" value="ABC1_TM_dom"/>
</dbReference>
<dbReference type="Proteomes" id="UP000523821">
    <property type="component" value="Unassembled WGS sequence"/>
</dbReference>
<dbReference type="EMBL" id="JACHOO010000001">
    <property type="protein sequence ID" value="MBB5751286.1"/>
    <property type="molecule type" value="Genomic_DNA"/>
</dbReference>
<feature type="transmembrane region" description="Helical" evidence="7">
    <location>
        <begin position="243"/>
        <end position="263"/>
    </location>
</feature>
<feature type="transmembrane region" description="Helical" evidence="7">
    <location>
        <begin position="161"/>
        <end position="181"/>
    </location>
</feature>
<dbReference type="InterPro" id="IPR003593">
    <property type="entry name" value="AAA+_ATPase"/>
</dbReference>
<dbReference type="InterPro" id="IPR014223">
    <property type="entry name" value="ABC_CydC/D"/>
</dbReference>
<evidence type="ECO:0000256" key="6">
    <source>
        <dbReference type="ARBA" id="ARBA00023136"/>
    </source>
</evidence>
<feature type="domain" description="ABC transporter" evidence="8">
    <location>
        <begin position="335"/>
        <end position="559"/>
    </location>
</feature>
<keyword evidence="11" id="KW-1185">Reference proteome</keyword>
<name>A0A7W9FJ74_9HYPH</name>
<dbReference type="GO" id="GO:0005524">
    <property type="term" value="F:ATP binding"/>
    <property type="evidence" value="ECO:0007669"/>
    <property type="project" value="UniProtKB-KW"/>
</dbReference>
<sequence length="561" mass="57495">MMFARLFLARSGRFALALLLATVTLLAGIALFAISGWFLTGAALAGAAGAMSFNLFAPSAAVRGLSMLRIAARYAERVTGHDATIRLLADLRVWLFRRLVPLAPLARRSFRGGDLVARLTADVDALDTVFLLAIGPSLALLLAGGSLVAILHFLLPDAVPAVAAVALLLAAVLPLVLLRLARRPGEAATAASAALRTGVIDAVEGHADLRGLGVIDGARRAVMREADALAAARLRQAALSASGAVIAQIGAGLALLALLWVGLGALEAGTLTGPLLVGAALALLGLFEMIGPVLRGIPRLGQAAAAARRIRALVGTALPVADPAEPVPLPEGGTIAFDSVSYAYEPGRTVLSDLSFTLEPGERVALVGPSGGGKSTVLSLLLRLDDVGSGAIRIGGVDIREVAQADLHRHVALMAQDAPVFLGTVRDNLAIGAPSADDAVFWAALESVRLADVVRAMPGGLDAWIGEAGQTLSTGQARRLALARTLLRRAPVLALDEPTSGLDPQTEAAFFRDLAAATAGRTVLLVTHAGLPAGTVDRTLHIAGGRLVAGGGAPAPIRLRR</sequence>
<dbReference type="Pfam" id="PF00005">
    <property type="entry name" value="ABC_tran"/>
    <property type="match status" value="1"/>
</dbReference>
<keyword evidence="5 7" id="KW-1133">Transmembrane helix</keyword>
<dbReference type="PANTHER" id="PTHR24221:SF654">
    <property type="entry name" value="ATP-BINDING CASSETTE SUB-FAMILY B MEMBER 6"/>
    <property type="match status" value="1"/>
</dbReference>
<dbReference type="InterPro" id="IPR003439">
    <property type="entry name" value="ABC_transporter-like_ATP-bd"/>
</dbReference>
<dbReference type="GO" id="GO:0005886">
    <property type="term" value="C:plasma membrane"/>
    <property type="evidence" value="ECO:0007669"/>
    <property type="project" value="UniProtKB-SubCell"/>
</dbReference>
<evidence type="ECO:0000256" key="3">
    <source>
        <dbReference type="ARBA" id="ARBA00022741"/>
    </source>
</evidence>
<organism evidence="10 11">
    <name type="scientific">Prosthecomicrobium pneumaticum</name>
    <dbReference type="NCBI Taxonomy" id="81895"/>
    <lineage>
        <taxon>Bacteria</taxon>
        <taxon>Pseudomonadati</taxon>
        <taxon>Pseudomonadota</taxon>
        <taxon>Alphaproteobacteria</taxon>
        <taxon>Hyphomicrobiales</taxon>
        <taxon>Kaistiaceae</taxon>
        <taxon>Prosthecomicrobium</taxon>
    </lineage>
</organism>
<evidence type="ECO:0000313" key="10">
    <source>
        <dbReference type="EMBL" id="MBB5751286.1"/>
    </source>
</evidence>
<dbReference type="InterPro" id="IPR039421">
    <property type="entry name" value="Type_1_exporter"/>
</dbReference>
<evidence type="ECO:0000256" key="2">
    <source>
        <dbReference type="ARBA" id="ARBA00022692"/>
    </source>
</evidence>
<comment type="subcellular location">
    <subcellularLocation>
        <location evidence="1">Cell membrane</location>
        <topology evidence="1">Multi-pass membrane protein</topology>
    </subcellularLocation>
</comment>
<feature type="transmembrane region" description="Helical" evidence="7">
    <location>
        <begin position="275"/>
        <end position="294"/>
    </location>
</feature>
<evidence type="ECO:0000256" key="7">
    <source>
        <dbReference type="SAM" id="Phobius"/>
    </source>
</evidence>
<evidence type="ECO:0000256" key="1">
    <source>
        <dbReference type="ARBA" id="ARBA00004651"/>
    </source>
</evidence>
<keyword evidence="4 10" id="KW-0067">ATP-binding</keyword>
<gene>
    <name evidence="10" type="ORF">GGQ63_000329</name>
</gene>
<dbReference type="InterPro" id="IPR027417">
    <property type="entry name" value="P-loop_NTPase"/>
</dbReference>
<feature type="transmembrane region" description="Helical" evidence="7">
    <location>
        <begin position="128"/>
        <end position="155"/>
    </location>
</feature>
<dbReference type="GO" id="GO:0034040">
    <property type="term" value="F:ATPase-coupled lipid transmembrane transporter activity"/>
    <property type="evidence" value="ECO:0007669"/>
    <property type="project" value="TreeGrafter"/>
</dbReference>
<dbReference type="Gene3D" id="3.40.50.300">
    <property type="entry name" value="P-loop containing nucleotide triphosphate hydrolases"/>
    <property type="match status" value="1"/>
</dbReference>
<dbReference type="SMART" id="SM00382">
    <property type="entry name" value="AAA"/>
    <property type="match status" value="1"/>
</dbReference>
<dbReference type="Gene3D" id="1.20.1560.10">
    <property type="entry name" value="ABC transporter type 1, transmembrane domain"/>
    <property type="match status" value="1"/>
</dbReference>
<feature type="domain" description="ABC transmembrane type-1" evidence="9">
    <location>
        <begin position="15"/>
        <end position="302"/>
    </location>
</feature>
<dbReference type="SUPFAM" id="SSF52540">
    <property type="entry name" value="P-loop containing nucleoside triphosphate hydrolases"/>
    <property type="match status" value="1"/>
</dbReference>
<dbReference type="GO" id="GO:0045454">
    <property type="term" value="P:cell redox homeostasis"/>
    <property type="evidence" value="ECO:0007669"/>
    <property type="project" value="InterPro"/>
</dbReference>
<accession>A0A7W9FJ74</accession>
<proteinExistence type="predicted"/>
<comment type="caution">
    <text evidence="10">The sequence shown here is derived from an EMBL/GenBank/DDBJ whole genome shotgun (WGS) entry which is preliminary data.</text>
</comment>
<protein>
    <submittedName>
        <fullName evidence="10">ATP-binding cassette subfamily C protein CydC</fullName>
    </submittedName>
</protein>
<keyword evidence="2 7" id="KW-0812">Transmembrane</keyword>
<dbReference type="PANTHER" id="PTHR24221">
    <property type="entry name" value="ATP-BINDING CASSETTE SUB-FAMILY B"/>
    <property type="match status" value="1"/>
</dbReference>
<evidence type="ECO:0000256" key="4">
    <source>
        <dbReference type="ARBA" id="ARBA00022840"/>
    </source>
</evidence>
<evidence type="ECO:0000256" key="5">
    <source>
        <dbReference type="ARBA" id="ARBA00022989"/>
    </source>
</evidence>